<dbReference type="Gene3D" id="1.10.10.2770">
    <property type="match status" value="1"/>
</dbReference>
<feature type="domain" description="Tr-type G" evidence="9">
    <location>
        <begin position="1"/>
        <end position="169"/>
    </location>
</feature>
<keyword evidence="6" id="KW-0342">GTP-binding</keyword>
<dbReference type="PANTHER" id="PTHR43721">
    <property type="entry name" value="ELONGATION FACTOR TU-RELATED"/>
    <property type="match status" value="1"/>
</dbReference>
<comment type="caution">
    <text evidence="10">The sequence shown here is derived from an EMBL/GenBank/DDBJ whole genome shotgun (WGS) entry which is preliminary data.</text>
</comment>
<gene>
    <name evidence="10" type="primary">selB</name>
    <name evidence="10" type="ORF">ENX16_07495</name>
</gene>
<dbReference type="Gene3D" id="1.10.10.10">
    <property type="entry name" value="Winged helix-like DNA-binding domain superfamily/Winged helix DNA-binding domain"/>
    <property type="match status" value="1"/>
</dbReference>
<evidence type="ECO:0000256" key="2">
    <source>
        <dbReference type="ARBA" id="ARBA00015953"/>
    </source>
</evidence>
<dbReference type="Pfam" id="PF09106">
    <property type="entry name" value="WHD_2nd_SelB"/>
    <property type="match status" value="1"/>
</dbReference>
<dbReference type="NCBIfam" id="TIGR00475">
    <property type="entry name" value="selB"/>
    <property type="match status" value="1"/>
</dbReference>
<evidence type="ECO:0000256" key="1">
    <source>
        <dbReference type="ARBA" id="ARBA00004496"/>
    </source>
</evidence>
<dbReference type="InterPro" id="IPR036388">
    <property type="entry name" value="WH-like_DNA-bd_sf"/>
</dbReference>
<dbReference type="GO" id="GO:0003746">
    <property type="term" value="F:translation elongation factor activity"/>
    <property type="evidence" value="ECO:0007669"/>
    <property type="project" value="UniProtKB-KW"/>
</dbReference>
<dbReference type="Gene3D" id="3.40.50.300">
    <property type="entry name" value="P-loop containing nucleotide triphosphate hydrolases"/>
    <property type="match status" value="1"/>
</dbReference>
<dbReference type="CDD" id="cd15491">
    <property type="entry name" value="selB_III"/>
    <property type="match status" value="1"/>
</dbReference>
<keyword evidence="10" id="KW-0251">Elongation factor</keyword>
<evidence type="ECO:0000256" key="7">
    <source>
        <dbReference type="ARBA" id="ARBA00025526"/>
    </source>
</evidence>
<dbReference type="Pfam" id="PF00009">
    <property type="entry name" value="GTP_EFTU"/>
    <property type="match status" value="1"/>
</dbReference>
<dbReference type="InterPro" id="IPR009000">
    <property type="entry name" value="Transl_B-barrel_sf"/>
</dbReference>
<dbReference type="Pfam" id="PF25461">
    <property type="entry name" value="Beta-barrel_SelB"/>
    <property type="match status" value="1"/>
</dbReference>
<evidence type="ECO:0000256" key="4">
    <source>
        <dbReference type="ARBA" id="ARBA00022741"/>
    </source>
</evidence>
<comment type="function">
    <text evidence="7">Translation factor necessary for the incorporation of selenocysteine into proteins. It probably replaces EF-Tu for the insertion of selenocysteine directed by the UGA codon. SelB binds GTP and GDP.</text>
</comment>
<dbReference type="InterPro" id="IPR004535">
    <property type="entry name" value="Transl_elong_SelB"/>
</dbReference>
<dbReference type="InterPro" id="IPR004161">
    <property type="entry name" value="EFTu-like_2"/>
</dbReference>
<dbReference type="EMBL" id="DTMZ01000187">
    <property type="protein sequence ID" value="HGD13901.1"/>
    <property type="molecule type" value="Genomic_DNA"/>
</dbReference>
<dbReference type="SUPFAM" id="SSF50447">
    <property type="entry name" value="Translation proteins"/>
    <property type="match status" value="1"/>
</dbReference>
<dbReference type="NCBIfam" id="TIGR00231">
    <property type="entry name" value="small_GTP"/>
    <property type="match status" value="1"/>
</dbReference>
<sequence>MHYILGTAGHIDHGKSALVKALTGTDPDRLKEEQERGMTTDLGFAFLGDEITIIDVPGHERFVRHMLAGASTIDMVMLVVAADDGVMPQTREHFEICRLLGIKKGLIVINKIDLGDREMIEVVKDDVRELVRGSFLESAPVFEVSARTGQGVDELKRAILELAKTVEQKPDRGVFRLPIDRCFTIKGFGVVIAGTVLSGSCRVGDRLEILPEGFSVRVRGIQRHNQAVQQANLGERAALNLQGVELEQIHRGQVLATPGYYHPSSFIQGTFYLLKDAPTVLKNMTRVHLHIGTAEVMCRVCLLDKKELSPGEEGFVQLRTEEPVVCDWNDRYVLRHFSPPATIGGGVVLEIGGDKLRRFDDATISRLKKLRTGEKGSVLEQFLLKTGFDIKTVSGIVRALAITEEDASKMIELLVNTGRVEIWEYEGKKYPIHKDIYRGAANNIISILSDFHRQQPMRLGIKQSELRAKAGNLPMALFELVVSRLQQSGEIVIEGDKIRKQGHSIQLKPEEQMLFNRISDVLKKTGWTPPVQEELFAGVDRKLAERVRIALVESGTVIDIGEGIIMHVQAVSEAQNLLLEMFKEKKEVAATDFRQALRTTRKFAIPLLNYFDAIGITQRRGDVRVLKSKTANSC</sequence>
<dbReference type="InterPro" id="IPR005225">
    <property type="entry name" value="Small_GTP-bd"/>
</dbReference>
<keyword evidence="4" id="KW-0547">Nucleotide-binding</keyword>
<keyword evidence="5" id="KW-0648">Protein biosynthesis</keyword>
<dbReference type="SUPFAM" id="SSF50465">
    <property type="entry name" value="EF-Tu/eEF-1alpha/eIF2-gamma C-terminal domain"/>
    <property type="match status" value="1"/>
</dbReference>
<dbReference type="InterPro" id="IPR050055">
    <property type="entry name" value="EF-Tu_GTPase"/>
</dbReference>
<evidence type="ECO:0000259" key="9">
    <source>
        <dbReference type="PROSITE" id="PS51722"/>
    </source>
</evidence>
<dbReference type="CDD" id="cd03696">
    <property type="entry name" value="SelB_II"/>
    <property type="match status" value="1"/>
</dbReference>
<evidence type="ECO:0000313" key="10">
    <source>
        <dbReference type="EMBL" id="HGD13901.1"/>
    </source>
</evidence>
<dbReference type="InterPro" id="IPR015191">
    <property type="entry name" value="SelB_WHD4"/>
</dbReference>
<dbReference type="PANTHER" id="PTHR43721:SF11">
    <property type="entry name" value="SELENOCYSTEINE-SPECIFIC ELONGATION FACTOR"/>
    <property type="match status" value="1"/>
</dbReference>
<dbReference type="GO" id="GO:0003723">
    <property type="term" value="F:RNA binding"/>
    <property type="evidence" value="ECO:0007669"/>
    <property type="project" value="InterPro"/>
</dbReference>
<organism evidence="10">
    <name type="scientific">candidate division WOR-3 bacterium</name>
    <dbReference type="NCBI Taxonomy" id="2052148"/>
    <lineage>
        <taxon>Bacteria</taxon>
        <taxon>Bacteria division WOR-3</taxon>
    </lineage>
</organism>
<dbReference type="GO" id="GO:0003924">
    <property type="term" value="F:GTPase activity"/>
    <property type="evidence" value="ECO:0007669"/>
    <property type="project" value="InterPro"/>
</dbReference>
<dbReference type="InterPro" id="IPR027417">
    <property type="entry name" value="P-loop_NTPase"/>
</dbReference>
<dbReference type="Gene3D" id="2.40.30.10">
    <property type="entry name" value="Translation factors"/>
    <property type="match status" value="2"/>
</dbReference>
<dbReference type="InterPro" id="IPR009001">
    <property type="entry name" value="Transl_elong_EF1A/Init_IF2_C"/>
</dbReference>
<dbReference type="InterPro" id="IPR036390">
    <property type="entry name" value="WH_DNA-bd_sf"/>
</dbReference>
<dbReference type="InterPro" id="IPR000795">
    <property type="entry name" value="T_Tr_GTP-bd_dom"/>
</dbReference>
<dbReference type="InterPro" id="IPR015190">
    <property type="entry name" value="Elong_fac_SelB-wing-hlx_typ-2"/>
</dbReference>
<keyword evidence="3" id="KW-0963">Cytoplasm</keyword>
<dbReference type="InterPro" id="IPR057335">
    <property type="entry name" value="Beta-barrel_SelB"/>
</dbReference>
<reference evidence="10" key="1">
    <citation type="journal article" date="2020" name="mSystems">
        <title>Genome- and Community-Level Interaction Insights into Carbon Utilization and Element Cycling Functions of Hydrothermarchaeota in Hydrothermal Sediment.</title>
        <authorList>
            <person name="Zhou Z."/>
            <person name="Liu Y."/>
            <person name="Xu W."/>
            <person name="Pan J."/>
            <person name="Luo Z.H."/>
            <person name="Li M."/>
        </authorList>
    </citation>
    <scope>NUCLEOTIDE SEQUENCE [LARGE SCALE GENOMIC DNA]</scope>
    <source>
        <strain evidence="10">SpSt-914</strain>
    </source>
</reference>
<dbReference type="GO" id="GO:0005737">
    <property type="term" value="C:cytoplasm"/>
    <property type="evidence" value="ECO:0007669"/>
    <property type="project" value="UniProtKB-SubCell"/>
</dbReference>
<dbReference type="SUPFAM" id="SSF52540">
    <property type="entry name" value="P-loop containing nucleoside triphosphate hydrolases"/>
    <property type="match status" value="1"/>
</dbReference>
<dbReference type="GO" id="GO:0005525">
    <property type="term" value="F:GTP binding"/>
    <property type="evidence" value="ECO:0007669"/>
    <property type="project" value="UniProtKB-KW"/>
</dbReference>
<protein>
    <recommendedName>
        <fullName evidence="2">Selenocysteine-specific elongation factor</fullName>
    </recommendedName>
    <alternativeName>
        <fullName evidence="8">SelB translation factor</fullName>
    </alternativeName>
</protein>
<evidence type="ECO:0000256" key="8">
    <source>
        <dbReference type="ARBA" id="ARBA00031615"/>
    </source>
</evidence>
<name>A0A7V3PUT7_UNCW3</name>
<dbReference type="SUPFAM" id="SSF46785">
    <property type="entry name" value="Winged helix' DNA-binding domain"/>
    <property type="match status" value="2"/>
</dbReference>
<dbReference type="PROSITE" id="PS51722">
    <property type="entry name" value="G_TR_2"/>
    <property type="match status" value="1"/>
</dbReference>
<dbReference type="CDD" id="cd04171">
    <property type="entry name" value="SelB"/>
    <property type="match status" value="1"/>
</dbReference>
<comment type="subcellular location">
    <subcellularLocation>
        <location evidence="1">Cytoplasm</location>
    </subcellularLocation>
</comment>
<evidence type="ECO:0000256" key="6">
    <source>
        <dbReference type="ARBA" id="ARBA00023134"/>
    </source>
</evidence>
<accession>A0A7V3PUT7</accession>
<dbReference type="Pfam" id="PF09107">
    <property type="entry name" value="WHD_3rd_SelB"/>
    <property type="match status" value="1"/>
</dbReference>
<evidence type="ECO:0000256" key="5">
    <source>
        <dbReference type="ARBA" id="ARBA00022917"/>
    </source>
</evidence>
<dbReference type="GO" id="GO:0001514">
    <property type="term" value="P:selenocysteine incorporation"/>
    <property type="evidence" value="ECO:0007669"/>
    <property type="project" value="InterPro"/>
</dbReference>
<evidence type="ECO:0000256" key="3">
    <source>
        <dbReference type="ARBA" id="ARBA00022490"/>
    </source>
</evidence>
<dbReference type="Pfam" id="PF03144">
    <property type="entry name" value="GTP_EFTU_D2"/>
    <property type="match status" value="1"/>
</dbReference>
<proteinExistence type="predicted"/>
<dbReference type="AlphaFoldDB" id="A0A7V3PUT7"/>